<name>A0ACB8F2N8_9SAUR</name>
<gene>
    <name evidence="1" type="ORF">K3G42_010116</name>
</gene>
<accession>A0ACB8F2N8</accession>
<comment type="caution">
    <text evidence="1">The sequence shown here is derived from an EMBL/GenBank/DDBJ whole genome shotgun (WGS) entry which is preliminary data.</text>
</comment>
<evidence type="ECO:0000313" key="1">
    <source>
        <dbReference type="EMBL" id="KAH7999412.1"/>
    </source>
</evidence>
<sequence length="152" mass="17664">MVQQYMKEEEMRAAHQSVLLHLCEKALKEKSKCELAWLVHQEMRLRDKGEDDKIPSIQKKQCGVILKLQQEKAEIKCLQEANKAARKERQLILKQQEEIERIHRTTMKLQRKLKSAGENKLVRHNVQISGNPDTEVAADDSDGDEEKPLMSH</sequence>
<protein>
    <submittedName>
        <fullName evidence="1">Uncharacterized protein</fullName>
    </submittedName>
</protein>
<proteinExistence type="predicted"/>
<keyword evidence="2" id="KW-1185">Reference proteome</keyword>
<dbReference type="EMBL" id="CM037618">
    <property type="protein sequence ID" value="KAH7999412.1"/>
    <property type="molecule type" value="Genomic_DNA"/>
</dbReference>
<evidence type="ECO:0000313" key="2">
    <source>
        <dbReference type="Proteomes" id="UP000827872"/>
    </source>
</evidence>
<organism evidence="1 2">
    <name type="scientific">Sphaerodactylus townsendi</name>
    <dbReference type="NCBI Taxonomy" id="933632"/>
    <lineage>
        <taxon>Eukaryota</taxon>
        <taxon>Metazoa</taxon>
        <taxon>Chordata</taxon>
        <taxon>Craniata</taxon>
        <taxon>Vertebrata</taxon>
        <taxon>Euteleostomi</taxon>
        <taxon>Lepidosauria</taxon>
        <taxon>Squamata</taxon>
        <taxon>Bifurcata</taxon>
        <taxon>Gekkota</taxon>
        <taxon>Sphaerodactylidae</taxon>
        <taxon>Sphaerodactylus</taxon>
    </lineage>
</organism>
<dbReference type="Proteomes" id="UP000827872">
    <property type="component" value="Linkage Group LG05"/>
</dbReference>
<reference evidence="1" key="1">
    <citation type="submission" date="2021-08" db="EMBL/GenBank/DDBJ databases">
        <title>The first chromosome-level gecko genome reveals the dynamic sex chromosomes of Neotropical dwarf geckos (Sphaerodactylidae: Sphaerodactylus).</title>
        <authorList>
            <person name="Pinto B.J."/>
            <person name="Keating S.E."/>
            <person name="Gamble T."/>
        </authorList>
    </citation>
    <scope>NUCLEOTIDE SEQUENCE</scope>
    <source>
        <strain evidence="1">TG3544</strain>
    </source>
</reference>